<dbReference type="PRINTS" id="PR00977">
    <property type="entry name" value="SCYTLDPTASE"/>
</dbReference>
<dbReference type="InterPro" id="IPR038656">
    <property type="entry name" value="Peptidase_G1_sf"/>
</dbReference>
<dbReference type="SUPFAM" id="SSF49899">
    <property type="entry name" value="Concanavalin A-like lectins/glucanases"/>
    <property type="match status" value="1"/>
</dbReference>
<feature type="chain" id="PRO_5003713457" description="Aspergillopepsin-2" evidence="2">
    <location>
        <begin position="19"/>
        <end position="223"/>
    </location>
</feature>
<dbReference type="InterPro" id="IPR000250">
    <property type="entry name" value="Peptidase_G1"/>
</dbReference>
<reference evidence="4" key="2">
    <citation type="submission" date="2012-06" db="EMBL/GenBank/DDBJ databases">
        <title>Comparative genomic analyses of Aspergillus oryzae 3.042 and A. oryzae RIB40 for soy-sauce fermentation.</title>
        <authorList>
            <person name="Zhao G."/>
            <person name="Hou L."/>
            <person name="Wang C."/>
            <person name="Cao X."/>
        </authorList>
    </citation>
    <scope>NUCLEOTIDE SEQUENCE [LARGE SCALE GENOMIC DNA]</scope>
    <source>
        <strain evidence="4">3.042</strain>
    </source>
</reference>
<dbReference type="OrthoDB" id="2862635at2759"/>
<dbReference type="PANTHER" id="PTHR37536">
    <property type="entry name" value="PUTATIVE (AFU_ORTHOLOGUE AFUA_3G02970)-RELATED"/>
    <property type="match status" value="1"/>
</dbReference>
<feature type="signal peptide" evidence="2">
    <location>
        <begin position="1"/>
        <end position="18"/>
    </location>
</feature>
<evidence type="ECO:0008006" key="5">
    <source>
        <dbReference type="Google" id="ProtNLM"/>
    </source>
</evidence>
<proteinExistence type="predicted"/>
<dbReference type="HOGENOM" id="CLU_066466_0_0_1"/>
<dbReference type="Pfam" id="PF01828">
    <property type="entry name" value="Peptidase_A4"/>
    <property type="match status" value="1"/>
</dbReference>
<comment type="caution">
    <text evidence="3">The sequence shown here is derived from an EMBL/GenBank/DDBJ whole genome shotgun (WGS) entry which is preliminary data.</text>
</comment>
<accession>I8A5Y7</accession>
<organism evidence="3 4">
    <name type="scientific">Aspergillus oryzae (strain 3.042)</name>
    <name type="common">Yellow koji mold</name>
    <dbReference type="NCBI Taxonomy" id="1160506"/>
    <lineage>
        <taxon>Eukaryota</taxon>
        <taxon>Fungi</taxon>
        <taxon>Dikarya</taxon>
        <taxon>Ascomycota</taxon>
        <taxon>Pezizomycotina</taxon>
        <taxon>Eurotiomycetes</taxon>
        <taxon>Eurotiomycetidae</taxon>
        <taxon>Eurotiales</taxon>
        <taxon>Aspergillaceae</taxon>
        <taxon>Aspergillus</taxon>
        <taxon>Aspergillus subgen. Circumdati</taxon>
    </lineage>
</organism>
<dbReference type="GO" id="GO:0006508">
    <property type="term" value="P:proteolysis"/>
    <property type="evidence" value="ECO:0007669"/>
    <property type="project" value="InterPro"/>
</dbReference>
<dbReference type="InterPro" id="IPR013320">
    <property type="entry name" value="ConA-like_dom_sf"/>
</dbReference>
<name>I8A5Y7_ASPO3</name>
<sequence length="223" mass="24014">MKLFAILSSTVLASVALASPLTLERRARNAARLQARVAQRHSNLPFKAGTNEILHLNETTHEEYSSNWSAILQTGVDFCIDSSGTTFDAWYEWFPDYSHDFSGISISAGDKVKVTVDASSKTAGTAIVENLTTGKTVSHTFTGQDDNALCETNAEWIMEDFSSFLSLVPFANFGTVTFTDISATSGDSSVGASNATIIDIQQNNKTLTSSSASDTEVTIKYIG</sequence>
<dbReference type="Gene3D" id="2.60.120.700">
    <property type="entry name" value="Peptidase G1"/>
    <property type="match status" value="1"/>
</dbReference>
<dbReference type="AlphaFoldDB" id="I8A5Y7"/>
<evidence type="ECO:0000313" key="4">
    <source>
        <dbReference type="Proteomes" id="UP000002812"/>
    </source>
</evidence>
<dbReference type="CDD" id="cd13426">
    <property type="entry name" value="Peptidase_G1"/>
    <property type="match status" value="1"/>
</dbReference>
<dbReference type="MEROPS" id="G01.002"/>
<dbReference type="GO" id="GO:0070007">
    <property type="term" value="F:glutamic-type endopeptidase activity"/>
    <property type="evidence" value="ECO:0007669"/>
    <property type="project" value="InterPro"/>
</dbReference>
<feature type="active site" description="Proton acceptor" evidence="1">
    <location>
        <position position="159"/>
    </location>
</feature>
<dbReference type="Proteomes" id="UP000002812">
    <property type="component" value="Unassembled WGS sequence"/>
</dbReference>
<protein>
    <recommendedName>
        <fullName evidence="5">Aspergillopepsin-2</fullName>
    </recommendedName>
</protein>
<evidence type="ECO:0000256" key="2">
    <source>
        <dbReference type="SAM" id="SignalP"/>
    </source>
</evidence>
<dbReference type="PANTHER" id="PTHR37536:SF3">
    <property type="entry name" value="PUTATIVE (AFU_ORTHOLOGUE AFUA_3G02970)-RELATED"/>
    <property type="match status" value="1"/>
</dbReference>
<dbReference type="EMBL" id="AKHY01000119">
    <property type="protein sequence ID" value="EIT80049.1"/>
    <property type="molecule type" value="Genomic_DNA"/>
</dbReference>
<reference evidence="3 4" key="1">
    <citation type="journal article" date="2012" name="Eukaryot. Cell">
        <title>Draft genome sequence of Aspergillus oryzae strain 3.042.</title>
        <authorList>
            <person name="Zhao G."/>
            <person name="Yao Y."/>
            <person name="Qi W."/>
            <person name="Wang C."/>
            <person name="Hou L."/>
            <person name="Zeng B."/>
            <person name="Cao X."/>
        </authorList>
    </citation>
    <scope>NUCLEOTIDE SEQUENCE [LARGE SCALE GENOMIC DNA]</scope>
    <source>
        <strain evidence="3 4">3.042</strain>
    </source>
</reference>
<evidence type="ECO:0000313" key="3">
    <source>
        <dbReference type="EMBL" id="EIT80049.1"/>
    </source>
</evidence>
<gene>
    <name evidence="3" type="ORF">Ao3042_03578</name>
</gene>
<evidence type="ECO:0000256" key="1">
    <source>
        <dbReference type="PIRSR" id="PIRSR600250-50"/>
    </source>
</evidence>
<keyword evidence="2" id="KW-0732">Signal</keyword>